<feature type="region of interest" description="Disordered" evidence="6">
    <location>
        <begin position="1642"/>
        <end position="1661"/>
    </location>
</feature>
<dbReference type="OrthoDB" id="200660at2759"/>
<gene>
    <name evidence="7" type="ORF">LPMP_110870</name>
</gene>
<feature type="compositionally biased region" description="Low complexity" evidence="6">
    <location>
        <begin position="1643"/>
        <end position="1661"/>
    </location>
</feature>
<evidence type="ECO:0008006" key="9">
    <source>
        <dbReference type="Google" id="ProtNLM"/>
    </source>
</evidence>
<protein>
    <recommendedName>
        <fullName evidence="9">Sister chromatid cohesion protein</fullName>
    </recommendedName>
</protein>
<dbReference type="KEGG" id="lpan:LPMP_110870"/>
<dbReference type="GO" id="GO:0006281">
    <property type="term" value="P:DNA repair"/>
    <property type="evidence" value="ECO:0007669"/>
    <property type="project" value="TreeGrafter"/>
</dbReference>
<dbReference type="PANTHER" id="PTHR12663">
    <property type="entry name" value="ANDROGEN INDUCED INHIBITOR OF PROLIFERATION AS3 / PDS5-RELATED"/>
    <property type="match status" value="1"/>
</dbReference>
<dbReference type="InterPro" id="IPR039776">
    <property type="entry name" value="Pds5"/>
</dbReference>
<keyword evidence="5" id="KW-0131">Cell cycle</keyword>
<dbReference type="InterPro" id="IPR016024">
    <property type="entry name" value="ARM-type_fold"/>
</dbReference>
<evidence type="ECO:0000256" key="6">
    <source>
        <dbReference type="SAM" id="MobiDB-lite"/>
    </source>
</evidence>
<evidence type="ECO:0000256" key="3">
    <source>
        <dbReference type="ARBA" id="ARBA00022776"/>
    </source>
</evidence>
<reference evidence="7 8" key="1">
    <citation type="journal article" date="2015" name="Sci. Rep.">
        <title>The genome of Leishmania panamensis: insights into genomics of the L. (Viannia) subgenus.</title>
        <authorList>
            <person name="Llanes A."/>
            <person name="Restrepo C.M."/>
            <person name="Vecchio G.D."/>
            <person name="Anguizola F.J."/>
            <person name="Lleonart R."/>
        </authorList>
    </citation>
    <scope>NUCLEOTIDE SEQUENCE [LARGE SCALE GENOMIC DNA]</scope>
    <source>
        <strain evidence="7 8">MHOM/PA/94/PSC-1</strain>
    </source>
</reference>
<feature type="region of interest" description="Disordered" evidence="6">
    <location>
        <begin position="66"/>
        <end position="86"/>
    </location>
</feature>
<dbReference type="GO" id="GO:0051301">
    <property type="term" value="P:cell division"/>
    <property type="evidence" value="ECO:0007669"/>
    <property type="project" value="UniProtKB-KW"/>
</dbReference>
<feature type="compositionally biased region" description="Polar residues" evidence="6">
    <location>
        <begin position="1549"/>
        <end position="1564"/>
    </location>
</feature>
<dbReference type="Pfam" id="PF20168">
    <property type="entry name" value="PDS5"/>
    <property type="match status" value="1"/>
</dbReference>
<evidence type="ECO:0000313" key="8">
    <source>
        <dbReference type="Proteomes" id="UP000063063"/>
    </source>
</evidence>
<proteinExistence type="predicted"/>
<feature type="compositionally biased region" description="Polar residues" evidence="6">
    <location>
        <begin position="561"/>
        <end position="574"/>
    </location>
</feature>
<dbReference type="PANTHER" id="PTHR12663:SF0">
    <property type="entry name" value="PRECOCIOUS DISSOCIATION OF SISTERS 5, ISOFORM A"/>
    <property type="match status" value="1"/>
</dbReference>
<sequence>MSACDSVRGLSLVEPSTTPRLNSTPFSATYIEELLTPRLLSSPIPDVSQLVGCLLCDAVRLHHEEQRQQRQQRHRGESTLTYASSGSSGSVINTQVDATLDVLETAGGESLPFPEVRCVDVLHCICACFSRLQLAPLNASPSSAVPQRQSLQRVAYLVERAATSHIFCHLLPHCSLASEEVQQALLYVFQAVCCASSATASEMGDCTRSDTSTSAATCAEMAQVLCDLLWFTRIVTPAQLMPLLDELVTASPTLQLTSPSASSLSSLSACVSGARQNRHHLARCGSGGALITARLLVDQMDVLRPAIATWAMGEFEEGLAEVLGSDMLQSDGEDLEGEERGNRSDTDEDGPHPQRLQQPRGKIAKLPQEAQLTRKRRGLRVLARVLEVLVALMELHVDLADPLLLSLAPHLEHTCPEVRLLLLRGFSAVFAANEAAVRTYRAAFVGPFLSRFLDVKPNIRMDAVRLSTVLLQRYGDSTRPGAGHAGRHTNDSSADPSRAQSLQQDLWQAFQPFWERLLTDPHVLVRKQAVASVAEAALVAPLLLQPSPQRDNVDDGGLRGGQQTAPSSTHSPSNFLAHTLGLRALDKNRRVRGAAVEWLTRLYSEYRLVWIPNAVLDAVRVDTGSSSPTAPVLLTAETVVDGLLSAPLSCLLPSSATCTASATQATLTRWLSPTSPAVLPPTKTPALLDFEGSSIEETQVSQQRPSGGGGFEEGDALLGFGESASSTKDAGGRGVLAAKSTPSAAAAAAVSAYVDALVQLCQHVDAAHFAQLLRLSEKKPQLRLAIRRLFEFQSAVKESNGDVKSAEGQQRIHSIHRLLTFLQETTGASKGEWDVLFRAKDETVRRALLRACDVAHMDWVEVREGLLRSLHGRIGADEFAFVKQTLIPQMFFVVQPSHLAELMRRLHISIYTSARDKAEVDGASAAGALRALLLLTAASPSFAVLCTKGLAEALQAAAKQSIGPPPNWCALLLQALQKWATAAATMADTSATAIAGAASLHDSLIATLRAMALASLPMQQTIPPSLASTAVTPGTNSCHSGMALSALKQLAKQATRTLVALLRVPGCDTSAATALYSLASELAKCLASGRALTNNVEAVAWLASVRALSRCSGGNGSDDRISPVDAALVLLQVSTTPTTTVAAAEPIPALLLSLSSLLIDAVEDVSGKAGRARLRALATPSATGVDSAEAATGRAHSVLCHSPLSTNMSVAAAIVDGSAKAMVTLALSCPKSSDAGNSGSSNNVASRANAVKYALGVLLEGYKASATVAPGRRGPDSIGSCQCRVALEKQLVKLVLTPTPVISRELAVSVVLSVEENAHVRHAVQAKLAGHLLHRTCDMRVAALLLLTAISEDSKSSYQRLRGLVETVGDHLRAKQSSQGASLSSPSALYCYWEYTIPFLILFLAHHPYYSSEEAGNQFIGFQRVWHLLIGELLRHGTQCAGFVVELLSKIKQADDALDPASDACRVMCDLASRVLLECLGQRQSRAEDLRRYPGAVLLPSFFVPTSRASPHKLLETVFLDDSVRVTANAPFRVPAVGGTAMGAGIGSRGSSRQATPRASSTALSGGADETTEVKYVTSAAAPYGAGTADTAVPPSTLRKRTRSPKTGVSTAVVSLSPSVGSPCEDDVVAKKEGIIPQRECAEPAVAESSSSSGPLSGSAIASQEWKTKRAALQHLTIEEALDNLFRGLTKADIAQLRWKVVRSHIEEALRALDCGQLPHQQLSSIADAGTGADLVMIKGAWTSESDMEDLLQYTKDQLRVRYDRAPA</sequence>
<dbReference type="VEuPathDB" id="TriTrypDB:LPMP_110870"/>
<evidence type="ECO:0000256" key="2">
    <source>
        <dbReference type="ARBA" id="ARBA00022618"/>
    </source>
</evidence>
<organism evidence="7 8">
    <name type="scientific">Leishmania panamensis</name>
    <dbReference type="NCBI Taxonomy" id="5679"/>
    <lineage>
        <taxon>Eukaryota</taxon>
        <taxon>Discoba</taxon>
        <taxon>Euglenozoa</taxon>
        <taxon>Kinetoplastea</taxon>
        <taxon>Metakinetoplastina</taxon>
        <taxon>Trypanosomatida</taxon>
        <taxon>Trypanosomatidae</taxon>
        <taxon>Leishmaniinae</taxon>
        <taxon>Leishmania</taxon>
        <taxon>Leishmania guyanensis species complex</taxon>
    </lineage>
</organism>
<feature type="region of interest" description="Disordered" evidence="6">
    <location>
        <begin position="477"/>
        <end position="498"/>
    </location>
</feature>
<dbReference type="GO" id="GO:0005634">
    <property type="term" value="C:nucleus"/>
    <property type="evidence" value="ECO:0007669"/>
    <property type="project" value="UniProtKB-SubCell"/>
</dbReference>
<evidence type="ECO:0000256" key="1">
    <source>
        <dbReference type="ARBA" id="ARBA00004123"/>
    </source>
</evidence>
<evidence type="ECO:0000313" key="7">
    <source>
        <dbReference type="EMBL" id="AIN96281.1"/>
    </source>
</evidence>
<dbReference type="EMBL" id="CP009380">
    <property type="protein sequence ID" value="AIN96281.1"/>
    <property type="molecule type" value="Genomic_DNA"/>
</dbReference>
<feature type="region of interest" description="Disordered" evidence="6">
    <location>
        <begin position="331"/>
        <end position="359"/>
    </location>
</feature>
<keyword evidence="4" id="KW-0539">Nucleus</keyword>
<dbReference type="VEuPathDB" id="TriTrypDB:LPAL13_110012100"/>
<dbReference type="GO" id="GO:0000785">
    <property type="term" value="C:chromatin"/>
    <property type="evidence" value="ECO:0007669"/>
    <property type="project" value="TreeGrafter"/>
</dbReference>
<feature type="region of interest" description="Disordered" evidence="6">
    <location>
        <begin position="1588"/>
        <end position="1611"/>
    </location>
</feature>
<keyword evidence="8" id="KW-1185">Reference proteome</keyword>
<dbReference type="GO" id="GO:0007064">
    <property type="term" value="P:mitotic sister chromatid cohesion"/>
    <property type="evidence" value="ECO:0007669"/>
    <property type="project" value="InterPro"/>
</dbReference>
<dbReference type="GeneID" id="22572952"/>
<dbReference type="SUPFAM" id="SSF48371">
    <property type="entry name" value="ARM repeat"/>
    <property type="match status" value="1"/>
</dbReference>
<feature type="region of interest" description="Disordered" evidence="6">
    <location>
        <begin position="1545"/>
        <end position="1569"/>
    </location>
</feature>
<feature type="compositionally biased region" description="Basic and acidic residues" evidence="6">
    <location>
        <begin position="338"/>
        <end position="352"/>
    </location>
</feature>
<evidence type="ECO:0000256" key="5">
    <source>
        <dbReference type="ARBA" id="ARBA00023306"/>
    </source>
</evidence>
<name>A0A088S489_LEIPA</name>
<keyword evidence="3" id="KW-0498">Mitosis</keyword>
<comment type="subcellular location">
    <subcellularLocation>
        <location evidence="1">Nucleus</location>
    </subcellularLocation>
</comment>
<dbReference type="InterPro" id="IPR011989">
    <property type="entry name" value="ARM-like"/>
</dbReference>
<feature type="region of interest" description="Disordered" evidence="6">
    <location>
        <begin position="548"/>
        <end position="574"/>
    </location>
</feature>
<accession>A0A088S489</accession>
<dbReference type="RefSeq" id="XP_010696934.1">
    <property type="nucleotide sequence ID" value="XM_010698632.1"/>
</dbReference>
<dbReference type="eggNOG" id="ENOG502QTB5">
    <property type="taxonomic scope" value="Eukaryota"/>
</dbReference>
<dbReference type="Gene3D" id="1.25.10.10">
    <property type="entry name" value="Leucine-rich Repeat Variant"/>
    <property type="match status" value="1"/>
</dbReference>
<evidence type="ECO:0000256" key="4">
    <source>
        <dbReference type="ARBA" id="ARBA00023242"/>
    </source>
</evidence>
<keyword evidence="2" id="KW-0132">Cell division</keyword>
<dbReference type="Proteomes" id="UP000063063">
    <property type="component" value="Chromosome 11"/>
</dbReference>